<keyword evidence="2" id="KW-1185">Reference proteome</keyword>
<evidence type="ECO:0000313" key="2">
    <source>
        <dbReference type="Proteomes" id="UP000192903"/>
    </source>
</evidence>
<gene>
    <name evidence="1" type="ORF">SAMN02982989_1094</name>
</gene>
<dbReference type="RefSeq" id="WP_085423962.1">
    <property type="nucleotide sequence ID" value="NZ_FXAF01000008.1"/>
</dbReference>
<accession>A0A1X7FXX0</accession>
<name>A0A1X7FXX0_9HYPH</name>
<protein>
    <submittedName>
        <fullName evidence="1">Uncharacterized protein</fullName>
    </submittedName>
</protein>
<dbReference type="Pfam" id="PF20012">
    <property type="entry name" value="GAP1-N1"/>
    <property type="match status" value="1"/>
</dbReference>
<dbReference type="OrthoDB" id="7058344at2"/>
<dbReference type="EMBL" id="FXAF01000008">
    <property type="protein sequence ID" value="SMF60656.1"/>
    <property type="molecule type" value="Genomic_DNA"/>
</dbReference>
<evidence type="ECO:0000313" key="1">
    <source>
        <dbReference type="EMBL" id="SMF60656.1"/>
    </source>
</evidence>
<dbReference type="Proteomes" id="UP000192903">
    <property type="component" value="Unassembled WGS sequence"/>
</dbReference>
<proteinExistence type="predicted"/>
<dbReference type="AlphaFoldDB" id="A0A1X7FXX0"/>
<reference evidence="2" key="1">
    <citation type="submission" date="2017-04" db="EMBL/GenBank/DDBJ databases">
        <authorList>
            <person name="Varghese N."/>
            <person name="Submissions S."/>
        </authorList>
    </citation>
    <scope>NUCLEOTIDE SEQUENCE [LARGE SCALE GENOMIC DNA]</scope>
    <source>
        <strain evidence="2">B4P</strain>
    </source>
</reference>
<sequence>MATDDTNEVHQAVFGYSNGHRLLASSIQLSSIDNYELAAASDLAPGVSLDPSLSYLTGVGLPESKLYALIRTWAAPEMQRPGCVWSHVLLLSRQLLSSQIDLAALAPLLRRPGGYKGDSGFTKPLLIGRRQRGAPSPSLVIVEQALVACYDDTYFATARQSQDEIERAILAVWSQQWPRLRSTFVFRSIQSNSSLPNQTLRLRSEPGNRPGSVSNSTWLPIAALDAVSETVTPLRRFLWRYGKDIDPVSKPFIDLVEIFTRLDGKKPSYEVAGQVLAKFGAGQAQTLKRDILGVAPSKAALVKSVEAYDLIRLMVEHDFAEYDLEEESLGDLFRHVDPALLPGVATALELFRDRLGDRHGIIFGAILPTFTKDDLSSDVIPTRLALEVVMRRPDLLSFETLGRFSDENLLSLLDLDLAETETVEILRAILSRAPSTKSVELLEHFPQACLRLAVEAQRRGSLSGEWRSKLNESSELLVPFVAGLATSQDLVDAARAMSFPLNPSDAPGIWMDAFKIHRNQLDKEGETTMMTFIMVLCVRHRLESTRRIAIEIMPDLRRRIVSGMLTTEDEKMLARWLPNYSDSWDLNRRLLKLLRQGYKRGVNYDDLVFALHLSDEEYAYATNQDPENLVRQVFRAFMPWGRWE</sequence>
<dbReference type="STRING" id="464029.SAMN02982989_1094"/>
<organism evidence="1 2">
    <name type="scientific">Xaviernesmea oryzae</name>
    <dbReference type="NCBI Taxonomy" id="464029"/>
    <lineage>
        <taxon>Bacteria</taxon>
        <taxon>Pseudomonadati</taxon>
        <taxon>Pseudomonadota</taxon>
        <taxon>Alphaproteobacteria</taxon>
        <taxon>Hyphomicrobiales</taxon>
        <taxon>Rhizobiaceae</taxon>
        <taxon>Rhizobium/Agrobacterium group</taxon>
        <taxon>Xaviernesmea</taxon>
    </lineage>
</organism>